<comment type="caution">
    <text evidence="2">The sequence shown here is derived from an EMBL/GenBank/DDBJ whole genome shotgun (WGS) entry which is preliminary data.</text>
</comment>
<dbReference type="Pfam" id="PF12730">
    <property type="entry name" value="ABC2_membrane_4"/>
    <property type="match status" value="1"/>
</dbReference>
<keyword evidence="1" id="KW-1133">Transmembrane helix</keyword>
<name>A0ABV6NL46_9BACI</name>
<keyword evidence="3" id="KW-1185">Reference proteome</keyword>
<organism evidence="2 3">
    <name type="scientific">Halalkalibacter alkalisediminis</name>
    <dbReference type="NCBI Taxonomy" id="935616"/>
    <lineage>
        <taxon>Bacteria</taxon>
        <taxon>Bacillati</taxon>
        <taxon>Bacillota</taxon>
        <taxon>Bacilli</taxon>
        <taxon>Bacillales</taxon>
        <taxon>Bacillaceae</taxon>
        <taxon>Halalkalibacter</taxon>
    </lineage>
</organism>
<dbReference type="RefSeq" id="WP_273847938.1">
    <property type="nucleotide sequence ID" value="NZ_JAQQWT010000041.1"/>
</dbReference>
<feature type="transmembrane region" description="Helical" evidence="1">
    <location>
        <begin position="200"/>
        <end position="222"/>
    </location>
</feature>
<keyword evidence="1" id="KW-0472">Membrane</keyword>
<feature type="transmembrane region" description="Helical" evidence="1">
    <location>
        <begin position="137"/>
        <end position="156"/>
    </location>
</feature>
<feature type="transmembrane region" description="Helical" evidence="1">
    <location>
        <begin position="102"/>
        <end position="125"/>
    </location>
</feature>
<gene>
    <name evidence="2" type="ORF">ACFFH4_17760</name>
</gene>
<proteinExistence type="predicted"/>
<evidence type="ECO:0000256" key="1">
    <source>
        <dbReference type="SAM" id="Phobius"/>
    </source>
</evidence>
<keyword evidence="1" id="KW-0812">Transmembrane</keyword>
<evidence type="ECO:0000313" key="2">
    <source>
        <dbReference type="EMBL" id="MFC0560813.1"/>
    </source>
</evidence>
<reference evidence="2 3" key="1">
    <citation type="submission" date="2024-09" db="EMBL/GenBank/DDBJ databases">
        <authorList>
            <person name="Sun Q."/>
            <person name="Mori K."/>
        </authorList>
    </citation>
    <scope>NUCLEOTIDE SEQUENCE [LARGE SCALE GENOMIC DNA]</scope>
    <source>
        <strain evidence="2 3">NCAIM B.02301</strain>
    </source>
</reference>
<feature type="transmembrane region" description="Helical" evidence="1">
    <location>
        <begin position="163"/>
        <end position="180"/>
    </location>
</feature>
<feature type="transmembrane region" description="Helical" evidence="1">
    <location>
        <begin position="51"/>
        <end position="74"/>
    </location>
</feature>
<protein>
    <submittedName>
        <fullName evidence="2">ABC transporter permease</fullName>
    </submittedName>
</protein>
<dbReference type="Proteomes" id="UP001589833">
    <property type="component" value="Unassembled WGS sequence"/>
</dbReference>
<sequence length="232" mass="26486">MNTLLLKAELIKLRRNKLWLMIVMFAVLSTAIPFCLFYYQNGGTEGWRDLILWGHAFAPFFLYTFTALFFYLIVSSEYNGLTWKVILTEPIKRKGILLSKWLIVNIALFISLCLSAFFLGVAAYLLQLSFSLLDLLFYLFTLWLSSQAMVSILLVMSVKIANGNLVIGIGILSSLAYLFYNEQKWLPTSFPGWVVQEQGYSLEGALSFTLISVLLGGLIIFFTMKNFSKHEF</sequence>
<feature type="transmembrane region" description="Helical" evidence="1">
    <location>
        <begin position="18"/>
        <end position="39"/>
    </location>
</feature>
<evidence type="ECO:0000313" key="3">
    <source>
        <dbReference type="Proteomes" id="UP001589833"/>
    </source>
</evidence>
<accession>A0ABV6NL46</accession>
<dbReference type="EMBL" id="JBHLTR010000043">
    <property type="protein sequence ID" value="MFC0560813.1"/>
    <property type="molecule type" value="Genomic_DNA"/>
</dbReference>